<accession>A0A2I0V8L3</accession>
<feature type="region of interest" description="Disordered" evidence="1">
    <location>
        <begin position="521"/>
        <end position="629"/>
    </location>
</feature>
<sequence length="629" mass="68704">MGVCFSKKGDATSPTKVPSNDLPKENSSEKEEKEPRVTEKKPVVSVTAPALSAKQASFVAEDKEKKKCEIPVKKSSQLEEEPACKSAATADEKPSAPLSTSSCTKEELDAILIQCGRLSRSSSGKISKETDGAGQRRYSGSKRSYDFDEERRKEVEDERDNHVSRPSPRRRAPNRERSGSRERGNSRERRVSRSPGKRSDGPVSATAISDKQKQQPAKMVSVPAREKGTPANAESGGGNSGVKRASIATAAGGLRSSSPRSRSPANTTRTSNENPQLQSLSRNSSRKADQSPYRRNPLAEIEDNSYRNQNGGSTSVFQKSREVDEGVRKPVSTIYSCQKAGEGISTIAGSDQRNSSHMSVATKQQQQQLKKQEIAEEGKDPKTAGNEIESHNPRTLTRTRSSRRSSRDLDNNPGFNQTSYASLLLEDIQHQQQQHHTAFSLPACISKACSILDAVADLNSSCSDRRSYEADQSGNNGGFARRGLLARREPFVESELVVKDDLLEPSLHKYVTVRDNRWDLEPQESAGSNSFEGKPCSSMWEMNSIDSTGGTSMTGNIKDVEDEVGQPENQQQQKSWQRSGAPSSRKSLTAATPLKKKRELENRSLQQGGHGYGKNGGRPFSLPVSAAST</sequence>
<feature type="region of interest" description="Disordered" evidence="1">
    <location>
        <begin position="62"/>
        <end position="103"/>
    </location>
</feature>
<proteinExistence type="predicted"/>
<feature type="compositionally biased region" description="Basic and acidic residues" evidence="1">
    <location>
        <begin position="173"/>
        <end position="191"/>
    </location>
</feature>
<feature type="compositionally biased region" description="Basic and acidic residues" evidence="1">
    <location>
        <begin position="22"/>
        <end position="42"/>
    </location>
</feature>
<feature type="compositionally biased region" description="Basic and acidic residues" evidence="1">
    <location>
        <begin position="62"/>
        <end position="72"/>
    </location>
</feature>
<name>A0A2I0V8L3_9ASPA</name>
<feature type="compositionally biased region" description="Polar residues" evidence="1">
    <location>
        <begin position="306"/>
        <end position="318"/>
    </location>
</feature>
<feature type="compositionally biased region" description="Polar residues" evidence="1">
    <location>
        <begin position="273"/>
        <end position="283"/>
    </location>
</feature>
<dbReference type="PANTHER" id="PTHR34367:SF1">
    <property type="entry name" value="OS04G0528600 PROTEIN"/>
    <property type="match status" value="1"/>
</dbReference>
<dbReference type="AlphaFoldDB" id="A0A2I0V8L3"/>
<dbReference type="EMBL" id="KZ504068">
    <property type="protein sequence ID" value="PKU59753.1"/>
    <property type="molecule type" value="Genomic_DNA"/>
</dbReference>
<dbReference type="InterPro" id="IPR040412">
    <property type="entry name" value="At1g65710-like"/>
</dbReference>
<evidence type="ECO:0000256" key="1">
    <source>
        <dbReference type="SAM" id="MobiDB-lite"/>
    </source>
</evidence>
<feature type="region of interest" description="Disordered" evidence="1">
    <location>
        <begin position="115"/>
        <end position="415"/>
    </location>
</feature>
<keyword evidence="3" id="KW-1185">Reference proteome</keyword>
<feature type="compositionally biased region" description="Polar residues" evidence="1">
    <location>
        <begin position="540"/>
        <end position="555"/>
    </location>
</feature>
<dbReference type="OrthoDB" id="1927466at2759"/>
<protein>
    <submittedName>
        <fullName evidence="2">Uncharacterized protein</fullName>
    </submittedName>
</protein>
<reference evidence="2 3" key="2">
    <citation type="journal article" date="2017" name="Nature">
        <title>The Apostasia genome and the evolution of orchids.</title>
        <authorList>
            <person name="Zhang G.Q."/>
            <person name="Liu K.W."/>
            <person name="Li Z."/>
            <person name="Lohaus R."/>
            <person name="Hsiao Y.Y."/>
            <person name="Niu S.C."/>
            <person name="Wang J.Y."/>
            <person name="Lin Y.C."/>
            <person name="Xu Q."/>
            <person name="Chen L.J."/>
            <person name="Yoshida K."/>
            <person name="Fujiwara S."/>
            <person name="Wang Z.W."/>
            <person name="Zhang Y.Q."/>
            <person name="Mitsuda N."/>
            <person name="Wang M."/>
            <person name="Liu G.H."/>
            <person name="Pecoraro L."/>
            <person name="Huang H.X."/>
            <person name="Xiao X.J."/>
            <person name="Lin M."/>
            <person name="Wu X.Y."/>
            <person name="Wu W.L."/>
            <person name="Chen Y.Y."/>
            <person name="Chang S.B."/>
            <person name="Sakamoto S."/>
            <person name="Ohme-Takagi M."/>
            <person name="Yagi M."/>
            <person name="Zeng S.J."/>
            <person name="Shen C.Y."/>
            <person name="Yeh C.M."/>
            <person name="Luo Y.B."/>
            <person name="Tsai W.C."/>
            <person name="Van de Peer Y."/>
            <person name="Liu Z.J."/>
        </authorList>
    </citation>
    <scope>NUCLEOTIDE SEQUENCE [LARGE SCALE GENOMIC DNA]</scope>
    <source>
        <tissue evidence="2">The whole plant</tissue>
    </source>
</reference>
<organism evidence="2 3">
    <name type="scientific">Dendrobium catenatum</name>
    <dbReference type="NCBI Taxonomy" id="906689"/>
    <lineage>
        <taxon>Eukaryota</taxon>
        <taxon>Viridiplantae</taxon>
        <taxon>Streptophyta</taxon>
        <taxon>Embryophyta</taxon>
        <taxon>Tracheophyta</taxon>
        <taxon>Spermatophyta</taxon>
        <taxon>Magnoliopsida</taxon>
        <taxon>Liliopsida</taxon>
        <taxon>Asparagales</taxon>
        <taxon>Orchidaceae</taxon>
        <taxon>Epidendroideae</taxon>
        <taxon>Malaxideae</taxon>
        <taxon>Dendrobiinae</taxon>
        <taxon>Dendrobium</taxon>
    </lineage>
</organism>
<evidence type="ECO:0000313" key="2">
    <source>
        <dbReference type="EMBL" id="PKU59753.1"/>
    </source>
</evidence>
<feature type="compositionally biased region" description="Basic and acidic residues" evidence="1">
    <location>
        <begin position="319"/>
        <end position="328"/>
    </location>
</feature>
<feature type="compositionally biased region" description="Basic and acidic residues" evidence="1">
    <location>
        <begin position="370"/>
        <end position="392"/>
    </location>
</feature>
<feature type="compositionally biased region" description="Polar residues" evidence="1">
    <location>
        <begin position="347"/>
        <end position="362"/>
    </location>
</feature>
<dbReference type="Proteomes" id="UP000233837">
    <property type="component" value="Unassembled WGS sequence"/>
</dbReference>
<dbReference type="PANTHER" id="PTHR34367">
    <property type="entry name" value="OS02G0734667 PROTEIN"/>
    <property type="match status" value="1"/>
</dbReference>
<feature type="region of interest" description="Disordered" evidence="1">
    <location>
        <begin position="1"/>
        <end position="50"/>
    </location>
</feature>
<feature type="compositionally biased region" description="Polar residues" evidence="1">
    <location>
        <begin position="567"/>
        <end position="590"/>
    </location>
</feature>
<evidence type="ECO:0000313" key="3">
    <source>
        <dbReference type="Proteomes" id="UP000233837"/>
    </source>
</evidence>
<feature type="compositionally biased region" description="Low complexity" evidence="1">
    <location>
        <begin position="255"/>
        <end position="272"/>
    </location>
</feature>
<feature type="compositionally biased region" description="Basic and acidic residues" evidence="1">
    <location>
        <begin position="143"/>
        <end position="163"/>
    </location>
</feature>
<reference evidence="2 3" key="1">
    <citation type="journal article" date="2016" name="Sci. Rep.">
        <title>The Dendrobium catenatum Lindl. genome sequence provides insights into polysaccharide synthase, floral development and adaptive evolution.</title>
        <authorList>
            <person name="Zhang G.Q."/>
            <person name="Xu Q."/>
            <person name="Bian C."/>
            <person name="Tsai W.C."/>
            <person name="Yeh C.M."/>
            <person name="Liu K.W."/>
            <person name="Yoshida K."/>
            <person name="Zhang L.S."/>
            <person name="Chang S.B."/>
            <person name="Chen F."/>
            <person name="Shi Y."/>
            <person name="Su Y.Y."/>
            <person name="Zhang Y.Q."/>
            <person name="Chen L.J."/>
            <person name="Yin Y."/>
            <person name="Lin M."/>
            <person name="Huang H."/>
            <person name="Deng H."/>
            <person name="Wang Z.W."/>
            <person name="Zhu S.L."/>
            <person name="Zhao X."/>
            <person name="Deng C."/>
            <person name="Niu S.C."/>
            <person name="Huang J."/>
            <person name="Wang M."/>
            <person name="Liu G.H."/>
            <person name="Yang H.J."/>
            <person name="Xiao X.J."/>
            <person name="Hsiao Y.Y."/>
            <person name="Wu W.L."/>
            <person name="Chen Y.Y."/>
            <person name="Mitsuda N."/>
            <person name="Ohme-Takagi M."/>
            <person name="Luo Y.B."/>
            <person name="Van de Peer Y."/>
            <person name="Liu Z.J."/>
        </authorList>
    </citation>
    <scope>NUCLEOTIDE SEQUENCE [LARGE SCALE GENOMIC DNA]</scope>
    <source>
        <tissue evidence="2">The whole plant</tissue>
    </source>
</reference>
<gene>
    <name evidence="2" type="ORF">MA16_Dca021750</name>
</gene>